<dbReference type="EMBL" id="JACHHT010000001">
    <property type="protein sequence ID" value="MBB6520734.1"/>
    <property type="molecule type" value="Genomic_DNA"/>
</dbReference>
<dbReference type="AlphaFoldDB" id="A0A7X0JR34"/>
<evidence type="ECO:0000313" key="3">
    <source>
        <dbReference type="Proteomes" id="UP000528457"/>
    </source>
</evidence>
<reference evidence="2 3" key="1">
    <citation type="submission" date="2020-08" db="EMBL/GenBank/DDBJ databases">
        <title>Genomic Encyclopedia of Type Strains, Phase IV (KMG-IV): sequencing the most valuable type-strain genomes for metagenomic binning, comparative biology and taxonomic classification.</title>
        <authorList>
            <person name="Goeker M."/>
        </authorList>
    </citation>
    <scope>NUCLEOTIDE SEQUENCE [LARGE SCALE GENOMIC DNA]</scope>
    <source>
        <strain evidence="2 3">DSM 22368</strain>
    </source>
</reference>
<proteinExistence type="predicted"/>
<dbReference type="InParanoid" id="A0A7X0JR34"/>
<gene>
    <name evidence="2" type="ORF">HNR48_001012</name>
</gene>
<dbReference type="Proteomes" id="UP000528457">
    <property type="component" value="Unassembled WGS sequence"/>
</dbReference>
<name>A0A7X0JR34_9GAMM</name>
<evidence type="ECO:0000256" key="1">
    <source>
        <dbReference type="SAM" id="MobiDB-lite"/>
    </source>
</evidence>
<feature type="compositionally biased region" description="Low complexity" evidence="1">
    <location>
        <begin position="90"/>
        <end position="101"/>
    </location>
</feature>
<sequence>MNFFISVLSTLLLGLVVGFALSLQKAAPPTEFEKYSSANMDYATMSEVGYAMAAFGRKSTADYFELADYQAYEQMAAADLPEEQRQQTDAPLQLAASPAPAKSRTEDKPPAAPQNKPANKPRVKPTSSSKASNWPSSVVGIQRTTALMKADTVWQEFSNNKTLSNQLDSYTVSVFAIYSNFNSDFSQATISIGYDKSGMKGNSYPIPSGDITPLLKPSNYGNNDLFNAWQDIDYSRAVEAVVERRDYTQNSELTSLFVIYK</sequence>
<accession>A0A7X0JR34</accession>
<protein>
    <submittedName>
        <fullName evidence="2">Uncharacterized protein</fullName>
    </submittedName>
</protein>
<feature type="compositionally biased region" description="Polar residues" evidence="1">
    <location>
        <begin position="125"/>
        <end position="135"/>
    </location>
</feature>
<keyword evidence="3" id="KW-1185">Reference proteome</keyword>
<comment type="caution">
    <text evidence="2">The sequence shown here is derived from an EMBL/GenBank/DDBJ whole genome shotgun (WGS) entry which is preliminary data.</text>
</comment>
<feature type="region of interest" description="Disordered" evidence="1">
    <location>
        <begin position="80"/>
        <end position="135"/>
    </location>
</feature>
<dbReference type="RefSeq" id="WP_166850375.1">
    <property type="nucleotide sequence ID" value="NZ_JAAONY010000001.1"/>
</dbReference>
<organism evidence="2 3">
    <name type="scientific">Pseudoteredinibacter isoporae</name>
    <dbReference type="NCBI Taxonomy" id="570281"/>
    <lineage>
        <taxon>Bacteria</taxon>
        <taxon>Pseudomonadati</taxon>
        <taxon>Pseudomonadota</taxon>
        <taxon>Gammaproteobacteria</taxon>
        <taxon>Cellvibrionales</taxon>
        <taxon>Cellvibrionaceae</taxon>
        <taxon>Pseudoteredinibacter</taxon>
    </lineage>
</organism>
<evidence type="ECO:0000313" key="2">
    <source>
        <dbReference type="EMBL" id="MBB6520734.1"/>
    </source>
</evidence>